<feature type="transmembrane region" description="Helical" evidence="1">
    <location>
        <begin position="107"/>
        <end position="127"/>
    </location>
</feature>
<accession>A4BWY3</accession>
<gene>
    <name evidence="2" type="ORF">PI23P_03232</name>
</gene>
<evidence type="ECO:0000313" key="2">
    <source>
        <dbReference type="EMBL" id="EAR13474.1"/>
    </source>
</evidence>
<comment type="caution">
    <text evidence="2">The sequence shown here is derived from an EMBL/GenBank/DDBJ whole genome shotgun (WGS) entry which is preliminary data.</text>
</comment>
<organism evidence="2 3">
    <name type="scientific">Polaribacter irgensii 23-P</name>
    <dbReference type="NCBI Taxonomy" id="313594"/>
    <lineage>
        <taxon>Bacteria</taxon>
        <taxon>Pseudomonadati</taxon>
        <taxon>Bacteroidota</taxon>
        <taxon>Flavobacteriia</taxon>
        <taxon>Flavobacteriales</taxon>
        <taxon>Flavobacteriaceae</taxon>
    </lineage>
</organism>
<dbReference type="EMBL" id="AAOG01000001">
    <property type="protein sequence ID" value="EAR13474.1"/>
    <property type="molecule type" value="Genomic_DNA"/>
</dbReference>
<dbReference type="STRING" id="313594.PI23P_03232"/>
<dbReference type="RefSeq" id="WP_004569272.1">
    <property type="nucleotide sequence ID" value="NZ_CH724148.1"/>
</dbReference>
<keyword evidence="3" id="KW-1185">Reference proteome</keyword>
<feature type="transmembrane region" description="Helical" evidence="1">
    <location>
        <begin position="55"/>
        <end position="80"/>
    </location>
</feature>
<feature type="transmembrane region" description="Helical" evidence="1">
    <location>
        <begin position="12"/>
        <end position="35"/>
    </location>
</feature>
<dbReference type="AlphaFoldDB" id="A4BWY3"/>
<dbReference type="eggNOG" id="ENOG50345F5">
    <property type="taxonomic scope" value="Bacteria"/>
</dbReference>
<evidence type="ECO:0000256" key="1">
    <source>
        <dbReference type="SAM" id="Phobius"/>
    </source>
</evidence>
<proteinExistence type="predicted"/>
<keyword evidence="1" id="KW-1133">Transmembrane helix</keyword>
<keyword evidence="1" id="KW-0472">Membrane</keyword>
<keyword evidence="1" id="KW-0812">Transmembrane</keyword>
<evidence type="ECO:0000313" key="3">
    <source>
        <dbReference type="Proteomes" id="UP000003053"/>
    </source>
</evidence>
<protein>
    <recommendedName>
        <fullName evidence="4">DUF2975 domain-containing protein</fullName>
    </recommendedName>
</protein>
<evidence type="ECO:0008006" key="4">
    <source>
        <dbReference type="Google" id="ProtNLM"/>
    </source>
</evidence>
<sequence length="185" mass="21175">MKTIKTLKVAIHLLFFGLITVFFSQLLFWCAVYFFNDPLPPLLQNFKMIFNPVFFNWQTLIDPFTNALNFVLFIVAVYYLKKSMASFVNSLFYTASVIVNLKKAGNIFVFIGVSIILIQFLSGIYILNTTQNIVKMNSLFARSSLIIAAFDLKSIFLMIAGLFLLLFSASFMIARKLKQENNLTI</sequence>
<reference evidence="2 3" key="1">
    <citation type="submission" date="2006-02" db="EMBL/GenBank/DDBJ databases">
        <authorList>
            <person name="Murray A."/>
            <person name="Staley J."/>
            <person name="Ferriera S."/>
            <person name="Johnson J."/>
            <person name="Kravitz S."/>
            <person name="Halpern A."/>
            <person name="Remington K."/>
            <person name="Beeson K."/>
            <person name="Tran B."/>
            <person name="Rogers Y.-H."/>
            <person name="Friedman R."/>
            <person name="Venter J.C."/>
        </authorList>
    </citation>
    <scope>NUCLEOTIDE SEQUENCE [LARGE SCALE GENOMIC DNA]</scope>
    <source>
        <strain evidence="2 3">23-P</strain>
    </source>
</reference>
<feature type="transmembrane region" description="Helical" evidence="1">
    <location>
        <begin position="147"/>
        <end position="174"/>
    </location>
</feature>
<dbReference type="OrthoDB" id="1447642at2"/>
<dbReference type="HOGENOM" id="CLU_1460042_0_0_10"/>
<name>A4BWY3_9FLAO</name>
<dbReference type="Proteomes" id="UP000003053">
    <property type="component" value="Unassembled WGS sequence"/>
</dbReference>